<dbReference type="SMART" id="SM00671">
    <property type="entry name" value="SEL1"/>
    <property type="match status" value="4"/>
</dbReference>
<evidence type="ECO:0000313" key="4">
    <source>
        <dbReference type="Proteomes" id="UP000266673"/>
    </source>
</evidence>
<dbReference type="PANTHER" id="PTHR11102:SF160">
    <property type="entry name" value="ERAD-ASSOCIATED E3 UBIQUITIN-PROTEIN LIGASE COMPONENT HRD3"/>
    <property type="match status" value="1"/>
</dbReference>
<feature type="domain" description="Proteasome component Ecm29 N-terminal" evidence="2">
    <location>
        <begin position="85"/>
        <end position="201"/>
    </location>
</feature>
<dbReference type="Pfam" id="PF13001">
    <property type="entry name" value="ECM29_N"/>
    <property type="match status" value="2"/>
</dbReference>
<dbReference type="PANTHER" id="PTHR11102">
    <property type="entry name" value="SEL-1-LIKE PROTEIN"/>
    <property type="match status" value="1"/>
</dbReference>
<dbReference type="SUPFAM" id="SSF81901">
    <property type="entry name" value="HCP-like"/>
    <property type="match status" value="1"/>
</dbReference>
<feature type="domain" description="Proteasome component Ecm29 N-terminal" evidence="2">
    <location>
        <begin position="3"/>
        <end position="79"/>
    </location>
</feature>
<dbReference type="GO" id="GO:0043248">
    <property type="term" value="P:proteasome assembly"/>
    <property type="evidence" value="ECO:0007669"/>
    <property type="project" value="InterPro"/>
</dbReference>
<organism evidence="3 4">
    <name type="scientific">Gigaspora rosea</name>
    <dbReference type="NCBI Taxonomy" id="44941"/>
    <lineage>
        <taxon>Eukaryota</taxon>
        <taxon>Fungi</taxon>
        <taxon>Fungi incertae sedis</taxon>
        <taxon>Mucoromycota</taxon>
        <taxon>Glomeromycotina</taxon>
        <taxon>Glomeromycetes</taxon>
        <taxon>Diversisporales</taxon>
        <taxon>Gigasporaceae</taxon>
        <taxon>Gigaspora</taxon>
    </lineage>
</organism>
<gene>
    <name evidence="3" type="ORF">C2G38_2197380</name>
</gene>
<dbReference type="Proteomes" id="UP000266673">
    <property type="component" value="Unassembled WGS sequence"/>
</dbReference>
<name>A0A397UVH1_9GLOM</name>
<dbReference type="GO" id="GO:0060090">
    <property type="term" value="F:molecular adaptor activity"/>
    <property type="evidence" value="ECO:0007669"/>
    <property type="project" value="InterPro"/>
</dbReference>
<dbReference type="InterPro" id="IPR024372">
    <property type="entry name" value="Ecm29_N"/>
</dbReference>
<dbReference type="Gene3D" id="1.25.40.10">
    <property type="entry name" value="Tetratricopeptide repeat domain"/>
    <property type="match status" value="1"/>
</dbReference>
<dbReference type="InterPro" id="IPR006597">
    <property type="entry name" value="Sel1-like"/>
</dbReference>
<dbReference type="STRING" id="44941.A0A397UVH1"/>
<dbReference type="Pfam" id="PF08238">
    <property type="entry name" value="Sel1"/>
    <property type="match status" value="5"/>
</dbReference>
<dbReference type="AlphaFoldDB" id="A0A397UVH1"/>
<evidence type="ECO:0000256" key="1">
    <source>
        <dbReference type="ARBA" id="ARBA00038101"/>
    </source>
</evidence>
<keyword evidence="4" id="KW-1185">Reference proteome</keyword>
<dbReference type="InterPro" id="IPR050767">
    <property type="entry name" value="Sel1_AlgK"/>
</dbReference>
<proteinExistence type="inferred from homology"/>
<protein>
    <recommendedName>
        <fullName evidence="2">Proteasome component Ecm29 N-terminal domain-containing protein</fullName>
    </recommendedName>
</protein>
<comment type="caution">
    <text evidence="3">The sequence shown here is derived from an EMBL/GenBank/DDBJ whole genome shotgun (WGS) entry which is preliminary data.</text>
</comment>
<sequence length="458" mass="52595">MTNTVKLPWNSLIEIVYSDNFMNSTLVKNFTIVYLKMAYDRLTEKDKITYLSPLIKNIELKPPNQKEFLLKIILELLQNPCLKLSDLETKEVVDSLYSLYESVDYYHVRQKESLLQSQSFKSKIMYYLCKSKLAANIFPEMLYVSFDCLFSSKTDINLRKQGTKCIHCITRMADISILKLIRRVLLFGLFKIIKDTKIEKFNNLMTEQEINQTLLFRPFHGSLDLSYHNSEEDNEVLKVIIIKFHEINQLDQFDQWTNEENIKFSHFSYIVNLILEESTKCIHHLADTLQINQLTSADKNYRQLARMVKLRDNYLNGIGVEKDVHNALIYYQKSAEMGSFGGIGIGVVKDERKAFTYYQKSAGMGNADGICSVGHCYIDGIGIEKDVHRAFIYFQKSAEMGNSGGFCNLGNCYKGRIGVEKDEHKAFTYYQKSAGIGSADGICSVGHCYLDGIGIEKK</sequence>
<evidence type="ECO:0000259" key="2">
    <source>
        <dbReference type="Pfam" id="PF13001"/>
    </source>
</evidence>
<reference evidence="3 4" key="1">
    <citation type="submission" date="2018-06" db="EMBL/GenBank/DDBJ databases">
        <title>Comparative genomics reveals the genomic features of Rhizophagus irregularis, R. cerebriforme, R. diaphanum and Gigaspora rosea, and their symbiotic lifestyle signature.</title>
        <authorList>
            <person name="Morin E."/>
            <person name="San Clemente H."/>
            <person name="Chen E.C.H."/>
            <person name="De La Providencia I."/>
            <person name="Hainaut M."/>
            <person name="Kuo A."/>
            <person name="Kohler A."/>
            <person name="Murat C."/>
            <person name="Tang N."/>
            <person name="Roy S."/>
            <person name="Loubradou J."/>
            <person name="Henrissat B."/>
            <person name="Grigoriev I.V."/>
            <person name="Corradi N."/>
            <person name="Roux C."/>
            <person name="Martin F.M."/>
        </authorList>
    </citation>
    <scope>NUCLEOTIDE SEQUENCE [LARGE SCALE GENOMIC DNA]</scope>
    <source>
        <strain evidence="3 4">DAOM 194757</strain>
    </source>
</reference>
<dbReference type="InterPro" id="IPR011990">
    <property type="entry name" value="TPR-like_helical_dom_sf"/>
</dbReference>
<evidence type="ECO:0000313" key="3">
    <source>
        <dbReference type="EMBL" id="RIB13601.1"/>
    </source>
</evidence>
<dbReference type="EMBL" id="QKWP01000908">
    <property type="protein sequence ID" value="RIB13601.1"/>
    <property type="molecule type" value="Genomic_DNA"/>
</dbReference>
<dbReference type="OrthoDB" id="2384430at2759"/>
<comment type="similarity">
    <text evidence="1">Belongs to the sel-1 family.</text>
</comment>
<accession>A0A397UVH1</accession>